<evidence type="ECO:0000256" key="1">
    <source>
        <dbReference type="ARBA" id="ARBA00004202"/>
    </source>
</evidence>
<dbReference type="EMBL" id="CP043028">
    <property type="protein sequence ID" value="QFJ53675.1"/>
    <property type="molecule type" value="Genomic_DNA"/>
</dbReference>
<dbReference type="GO" id="GO:0015424">
    <property type="term" value="F:ABC-type amino acid transporter activity"/>
    <property type="evidence" value="ECO:0007669"/>
    <property type="project" value="InterPro"/>
</dbReference>
<dbReference type="RefSeq" id="WP_151622172.1">
    <property type="nucleotide sequence ID" value="NZ_CP043028.1"/>
</dbReference>
<dbReference type="OrthoDB" id="9804199at2"/>
<sequence length="249" mass="27697">MSILEVNNIKKKFDNTEILKDISFSMEKGQTISIIGSSGSGKTTLLRCLNFLETPDEGTISVNGNLLFDATAGAYKEDEIREKRLHFGMVFQQFNLFPQYTALENVILAPKLESKGKNVDEIIENGKLLLKKMGLSDRMNNYPHQLSGGQQQRVAIARALALHPDILCFDEPTSALDPELTGEVLKVIKELASQHTTMIIVTHEIGFAHDVSDEIIFMDDGVIAEQGAPSQVIDNPTNERTKQFLANYK</sequence>
<dbReference type="SUPFAM" id="SSF52540">
    <property type="entry name" value="P-loop containing nucleoside triphosphate hydrolases"/>
    <property type="match status" value="1"/>
</dbReference>
<dbReference type="PANTHER" id="PTHR43166:SF9">
    <property type="entry name" value="GLUTAMATE_ASPARTATE IMPORT ATP-BINDING PROTEIN GLTL"/>
    <property type="match status" value="1"/>
</dbReference>
<dbReference type="GO" id="GO:0005524">
    <property type="term" value="F:ATP binding"/>
    <property type="evidence" value="ECO:0007669"/>
    <property type="project" value="UniProtKB-KW"/>
</dbReference>
<dbReference type="AlphaFoldDB" id="A0A5P6VLZ3"/>
<dbReference type="PROSITE" id="PS00211">
    <property type="entry name" value="ABC_TRANSPORTER_1"/>
    <property type="match status" value="1"/>
</dbReference>
<keyword evidence="3" id="KW-0813">Transport</keyword>
<evidence type="ECO:0000256" key="4">
    <source>
        <dbReference type="ARBA" id="ARBA00022475"/>
    </source>
</evidence>
<dbReference type="GO" id="GO:0005886">
    <property type="term" value="C:plasma membrane"/>
    <property type="evidence" value="ECO:0007669"/>
    <property type="project" value="UniProtKB-SubCell"/>
</dbReference>
<evidence type="ECO:0000256" key="5">
    <source>
        <dbReference type="ARBA" id="ARBA00022741"/>
    </source>
</evidence>
<organism evidence="10 11">
    <name type="scientific">Pseudobutyrivibrio xylanivorans</name>
    <dbReference type="NCBI Taxonomy" id="185007"/>
    <lineage>
        <taxon>Bacteria</taxon>
        <taxon>Bacillati</taxon>
        <taxon>Bacillota</taxon>
        <taxon>Clostridia</taxon>
        <taxon>Lachnospirales</taxon>
        <taxon>Lachnospiraceae</taxon>
        <taxon>Pseudobutyrivibrio</taxon>
    </lineage>
</organism>
<comment type="similarity">
    <text evidence="2">Belongs to the ABC transporter superfamily.</text>
</comment>
<protein>
    <submittedName>
        <fullName evidence="10">Amino acid ABC transporter ATP-binding protein</fullName>
    </submittedName>
</protein>
<keyword evidence="5" id="KW-0547">Nucleotide-binding</keyword>
<dbReference type="PANTHER" id="PTHR43166">
    <property type="entry name" value="AMINO ACID IMPORT ATP-BINDING PROTEIN"/>
    <property type="match status" value="1"/>
</dbReference>
<keyword evidence="8" id="KW-0472">Membrane</keyword>
<dbReference type="InterPro" id="IPR003439">
    <property type="entry name" value="ABC_transporter-like_ATP-bd"/>
</dbReference>
<evidence type="ECO:0000256" key="8">
    <source>
        <dbReference type="ARBA" id="ARBA00023136"/>
    </source>
</evidence>
<keyword evidence="6 10" id="KW-0067">ATP-binding</keyword>
<dbReference type="KEGG" id="pxv:FXF36_01735"/>
<evidence type="ECO:0000256" key="7">
    <source>
        <dbReference type="ARBA" id="ARBA00022970"/>
    </source>
</evidence>
<accession>A0A5P6VLZ3</accession>
<dbReference type="SMART" id="SM00382">
    <property type="entry name" value="AAA"/>
    <property type="match status" value="1"/>
</dbReference>
<keyword evidence="4" id="KW-1003">Cell membrane</keyword>
<dbReference type="Pfam" id="PF00005">
    <property type="entry name" value="ABC_tran"/>
    <property type="match status" value="1"/>
</dbReference>
<dbReference type="PROSITE" id="PS50893">
    <property type="entry name" value="ABC_TRANSPORTER_2"/>
    <property type="match status" value="1"/>
</dbReference>
<reference evidence="11" key="1">
    <citation type="submission" date="2019-08" db="EMBL/GenBank/DDBJ databases">
        <title>Complete Genome Sequence of the Polysaccharide-Degrading Rumen Bacterium Pseudobutyrivibrio xylanivorans MA3014.</title>
        <authorList>
            <person name="Palevich N."/>
            <person name="Maclean P.H."/>
            <person name="Kelly W.J."/>
            <person name="Leahy S.C."/>
            <person name="Rakonjac J."/>
            <person name="Attwood G.T."/>
        </authorList>
    </citation>
    <scope>NUCLEOTIDE SEQUENCE [LARGE SCALE GENOMIC DNA]</scope>
    <source>
        <strain evidence="11">MA3014</strain>
    </source>
</reference>
<evidence type="ECO:0000313" key="11">
    <source>
        <dbReference type="Proteomes" id="UP000327030"/>
    </source>
</evidence>
<dbReference type="GO" id="GO:0016887">
    <property type="term" value="F:ATP hydrolysis activity"/>
    <property type="evidence" value="ECO:0007669"/>
    <property type="project" value="InterPro"/>
</dbReference>
<evidence type="ECO:0000256" key="2">
    <source>
        <dbReference type="ARBA" id="ARBA00005417"/>
    </source>
</evidence>
<feature type="domain" description="ABC transporter" evidence="9">
    <location>
        <begin position="4"/>
        <end position="245"/>
    </location>
</feature>
<dbReference type="Proteomes" id="UP000327030">
    <property type="component" value="Chromosome 1"/>
</dbReference>
<keyword evidence="7" id="KW-0029">Amino-acid transport</keyword>
<proteinExistence type="inferred from homology"/>
<evidence type="ECO:0000256" key="3">
    <source>
        <dbReference type="ARBA" id="ARBA00022448"/>
    </source>
</evidence>
<dbReference type="InterPro" id="IPR050086">
    <property type="entry name" value="MetN_ABC_transporter-like"/>
</dbReference>
<evidence type="ECO:0000259" key="9">
    <source>
        <dbReference type="PROSITE" id="PS50893"/>
    </source>
</evidence>
<dbReference type="Gene3D" id="3.40.50.300">
    <property type="entry name" value="P-loop containing nucleotide triphosphate hydrolases"/>
    <property type="match status" value="1"/>
</dbReference>
<evidence type="ECO:0000256" key="6">
    <source>
        <dbReference type="ARBA" id="ARBA00022840"/>
    </source>
</evidence>
<name>A0A5P6VLZ3_PSEXY</name>
<dbReference type="InterPro" id="IPR003593">
    <property type="entry name" value="AAA+_ATPase"/>
</dbReference>
<gene>
    <name evidence="10" type="ORF">FXF36_01735</name>
</gene>
<dbReference type="InterPro" id="IPR017871">
    <property type="entry name" value="ABC_transporter-like_CS"/>
</dbReference>
<comment type="subcellular location">
    <subcellularLocation>
        <location evidence="1">Cell membrane</location>
        <topology evidence="1">Peripheral membrane protein</topology>
    </subcellularLocation>
</comment>
<dbReference type="PIRSF" id="PIRSF039085">
    <property type="entry name" value="ABC_ATPase_HisP"/>
    <property type="match status" value="1"/>
</dbReference>
<dbReference type="InterPro" id="IPR027417">
    <property type="entry name" value="P-loop_NTPase"/>
</dbReference>
<evidence type="ECO:0000313" key="10">
    <source>
        <dbReference type="EMBL" id="QFJ53675.1"/>
    </source>
</evidence>
<dbReference type="InterPro" id="IPR030679">
    <property type="entry name" value="ABC_ATPase_HisP-typ"/>
</dbReference>